<protein>
    <submittedName>
        <fullName evidence="5">Helix-turn-helix domain-containing protein</fullName>
    </submittedName>
</protein>
<dbReference type="PANTHER" id="PTHR43132:SF2">
    <property type="entry name" value="ARSENICAL RESISTANCE OPERON REPRESSOR ARSR-RELATED"/>
    <property type="match status" value="1"/>
</dbReference>
<dbReference type="PANTHER" id="PTHR43132">
    <property type="entry name" value="ARSENICAL RESISTANCE OPERON REPRESSOR ARSR-RELATED"/>
    <property type="match status" value="1"/>
</dbReference>
<dbReference type="InterPro" id="IPR036388">
    <property type="entry name" value="WH-like_DNA-bd_sf"/>
</dbReference>
<proteinExistence type="predicted"/>
<comment type="caution">
    <text evidence="5">The sequence shown here is derived from an EMBL/GenBank/DDBJ whole genome shotgun (WGS) entry which is preliminary data.</text>
</comment>
<keyword evidence="1" id="KW-0805">Transcription regulation</keyword>
<feature type="domain" description="HTH arsR-type" evidence="4">
    <location>
        <begin position="6"/>
        <end position="86"/>
    </location>
</feature>
<dbReference type="PRINTS" id="PR00778">
    <property type="entry name" value="HTHARSR"/>
</dbReference>
<keyword evidence="3" id="KW-0804">Transcription</keyword>
<dbReference type="InterPro" id="IPR011991">
    <property type="entry name" value="ArsR-like_HTH"/>
</dbReference>
<dbReference type="Proteomes" id="UP001595699">
    <property type="component" value="Unassembled WGS sequence"/>
</dbReference>
<organism evidence="5 6">
    <name type="scientific">Tenggerimyces flavus</name>
    <dbReference type="NCBI Taxonomy" id="1708749"/>
    <lineage>
        <taxon>Bacteria</taxon>
        <taxon>Bacillati</taxon>
        <taxon>Actinomycetota</taxon>
        <taxon>Actinomycetes</taxon>
        <taxon>Propionibacteriales</taxon>
        <taxon>Nocardioidaceae</taxon>
        <taxon>Tenggerimyces</taxon>
    </lineage>
</organism>
<evidence type="ECO:0000256" key="3">
    <source>
        <dbReference type="ARBA" id="ARBA00023163"/>
    </source>
</evidence>
<gene>
    <name evidence="5" type="ORF">ACFOUW_01230</name>
</gene>
<dbReference type="InterPro" id="IPR036390">
    <property type="entry name" value="WH_DNA-bd_sf"/>
</dbReference>
<keyword evidence="6" id="KW-1185">Reference proteome</keyword>
<dbReference type="SMART" id="SM00418">
    <property type="entry name" value="HTH_ARSR"/>
    <property type="match status" value="1"/>
</dbReference>
<name>A0ABV7Y2H8_9ACTN</name>
<dbReference type="EMBL" id="JBHRZH010000001">
    <property type="protein sequence ID" value="MFC3759448.1"/>
    <property type="molecule type" value="Genomic_DNA"/>
</dbReference>
<sequence>MSLEVSSLRALAHPIRLRILSLLTGAVMSASEVARELGITQANASYHIRTLAAAGYLDEMGEESIRGGIAKRYAYAHRDDRDRVDNPPDPEANLLFARAVADELVRRVQFLAKGPSSYTDAELWIDEDDWAQAIRLSEEASTLLHKRAHPPRTEGTIHVNATVAMFRMES</sequence>
<dbReference type="InterPro" id="IPR001845">
    <property type="entry name" value="HTH_ArsR_DNA-bd_dom"/>
</dbReference>
<dbReference type="Gene3D" id="1.10.10.10">
    <property type="entry name" value="Winged helix-like DNA-binding domain superfamily/Winged helix DNA-binding domain"/>
    <property type="match status" value="1"/>
</dbReference>
<dbReference type="Pfam" id="PF12840">
    <property type="entry name" value="HTH_20"/>
    <property type="match status" value="1"/>
</dbReference>
<accession>A0ABV7Y2H8</accession>
<evidence type="ECO:0000259" key="4">
    <source>
        <dbReference type="SMART" id="SM00418"/>
    </source>
</evidence>
<dbReference type="RefSeq" id="WP_205122159.1">
    <property type="nucleotide sequence ID" value="NZ_JAFBCM010000001.1"/>
</dbReference>
<evidence type="ECO:0000256" key="1">
    <source>
        <dbReference type="ARBA" id="ARBA00023015"/>
    </source>
</evidence>
<dbReference type="CDD" id="cd00090">
    <property type="entry name" value="HTH_ARSR"/>
    <property type="match status" value="1"/>
</dbReference>
<dbReference type="SUPFAM" id="SSF46785">
    <property type="entry name" value="Winged helix' DNA-binding domain"/>
    <property type="match status" value="1"/>
</dbReference>
<keyword evidence="2" id="KW-0238">DNA-binding</keyword>
<dbReference type="InterPro" id="IPR051011">
    <property type="entry name" value="Metal_resp_trans_reg"/>
</dbReference>
<evidence type="ECO:0000256" key="2">
    <source>
        <dbReference type="ARBA" id="ARBA00023125"/>
    </source>
</evidence>
<reference evidence="6" key="1">
    <citation type="journal article" date="2019" name="Int. J. Syst. Evol. Microbiol.">
        <title>The Global Catalogue of Microorganisms (GCM) 10K type strain sequencing project: providing services to taxonomists for standard genome sequencing and annotation.</title>
        <authorList>
            <consortium name="The Broad Institute Genomics Platform"/>
            <consortium name="The Broad Institute Genome Sequencing Center for Infectious Disease"/>
            <person name="Wu L."/>
            <person name="Ma J."/>
        </authorList>
    </citation>
    <scope>NUCLEOTIDE SEQUENCE [LARGE SCALE GENOMIC DNA]</scope>
    <source>
        <strain evidence="6">CGMCC 4.7241</strain>
    </source>
</reference>
<evidence type="ECO:0000313" key="6">
    <source>
        <dbReference type="Proteomes" id="UP001595699"/>
    </source>
</evidence>
<evidence type="ECO:0000313" key="5">
    <source>
        <dbReference type="EMBL" id="MFC3759448.1"/>
    </source>
</evidence>